<dbReference type="EMBL" id="AAZO01004158">
    <property type="status" value="NOT_ANNOTATED_CDS"/>
    <property type="molecule type" value="Genomic_DNA"/>
</dbReference>
<dbReference type="RefSeq" id="XP_002427986.1">
    <property type="nucleotide sequence ID" value="XM_002427941.1"/>
</dbReference>
<dbReference type="VEuPathDB" id="VectorBase:PHUM357600"/>
<keyword evidence="3" id="KW-1185">Reference proteome</keyword>
<reference evidence="1" key="1">
    <citation type="submission" date="2007-04" db="EMBL/GenBank/DDBJ databases">
        <title>Annotation of Pediculus humanus corporis strain USDA.</title>
        <authorList>
            <person name="Kirkness E."/>
            <person name="Hannick L."/>
            <person name="Hass B."/>
            <person name="Bruggner R."/>
            <person name="Lawson D."/>
            <person name="Bidwell S."/>
            <person name="Joardar V."/>
            <person name="Caler E."/>
            <person name="Walenz B."/>
            <person name="Inman J."/>
            <person name="Schobel S."/>
            <person name="Galinsky K."/>
            <person name="Amedeo P."/>
            <person name="Strausberg R."/>
        </authorList>
    </citation>
    <scope>NUCLEOTIDE SEQUENCE</scope>
    <source>
        <strain evidence="1">USDA</strain>
    </source>
</reference>
<dbReference type="OMA" id="RFKSKCC"/>
<dbReference type="HOGENOM" id="CLU_061444_0_0_1"/>
<dbReference type="KEGG" id="phu:Phum_PHUM357600"/>
<evidence type="ECO:0000313" key="2">
    <source>
        <dbReference type="EnsemblMetazoa" id="PHUM357600-PA"/>
    </source>
</evidence>
<dbReference type="InterPro" id="IPR026509">
    <property type="entry name" value="TMEM183"/>
</dbReference>
<organism>
    <name type="scientific">Pediculus humanus subsp. corporis</name>
    <name type="common">Body louse</name>
    <dbReference type="NCBI Taxonomy" id="121224"/>
    <lineage>
        <taxon>Eukaryota</taxon>
        <taxon>Metazoa</taxon>
        <taxon>Ecdysozoa</taxon>
        <taxon>Arthropoda</taxon>
        <taxon>Hexapoda</taxon>
        <taxon>Insecta</taxon>
        <taxon>Pterygota</taxon>
        <taxon>Neoptera</taxon>
        <taxon>Paraneoptera</taxon>
        <taxon>Psocodea</taxon>
        <taxon>Troctomorpha</taxon>
        <taxon>Phthiraptera</taxon>
        <taxon>Anoplura</taxon>
        <taxon>Pediculidae</taxon>
        <taxon>Pediculus</taxon>
    </lineage>
</organism>
<dbReference type="InParanoid" id="E0VPE2"/>
<reference evidence="2" key="3">
    <citation type="submission" date="2020-05" db="UniProtKB">
        <authorList>
            <consortium name="EnsemblMetazoa"/>
        </authorList>
    </citation>
    <scope>IDENTIFICATION</scope>
    <source>
        <strain evidence="2">USDA</strain>
    </source>
</reference>
<gene>
    <name evidence="2" type="primary">8232086</name>
    <name evidence="1" type="ORF">Phum_PHUM357600</name>
</gene>
<protein>
    <recommendedName>
        <fullName evidence="4">Transmembrane protein</fullName>
    </recommendedName>
</protein>
<name>E0VPE2_PEDHC</name>
<dbReference type="EMBL" id="DS235363">
    <property type="protein sequence ID" value="EEB15248.1"/>
    <property type="molecule type" value="Genomic_DNA"/>
</dbReference>
<dbReference type="Proteomes" id="UP000009046">
    <property type="component" value="Unassembled WGS sequence"/>
</dbReference>
<dbReference type="AlphaFoldDB" id="E0VPE2"/>
<dbReference type="PANTHER" id="PTHR20988">
    <property type="entry name" value="TRANSMEMBRANE PROTEIN 183A-RELATED"/>
    <property type="match status" value="1"/>
</dbReference>
<dbReference type="GeneID" id="8232086"/>
<dbReference type="STRING" id="121224.E0VPE2"/>
<dbReference type="GO" id="GO:0019005">
    <property type="term" value="C:SCF ubiquitin ligase complex"/>
    <property type="evidence" value="ECO:0007669"/>
    <property type="project" value="TreeGrafter"/>
</dbReference>
<evidence type="ECO:0000313" key="1">
    <source>
        <dbReference type="EMBL" id="EEB15248.1"/>
    </source>
</evidence>
<dbReference type="EnsemblMetazoa" id="PHUM357600-RA">
    <property type="protein sequence ID" value="PHUM357600-PA"/>
    <property type="gene ID" value="PHUM357600"/>
</dbReference>
<sequence length="357" mass="41021">MSKFGSKTGRRTSRQRFLKADLCDVTINDFANSSIISSSDRMKKNKLKINQVIDTDDNQTWEEKLEIYENQSEENDSGSEIKKKLGLQKKKKVVESESINDDSGIDYPIDIWFLLSEYIPPEAVGKFAAICKTSLAVVSTAKFWFNLYKRYYTGVANLPEQYQPECMVRKYGLRAQVIRALHFMYPPFVAKLKPQVLFDGDPHLLIKRYCVLAWCQKIKNYWLFCFKLKLGAPFKNSNGKNKTKSKNLLDFLEDITANEDDNCKVTCLNYVILPMLYGQTLSSVSLNVAQGMRYHKMQLNFSSSPYPSASNCNSMVLEPVVNVRVLDWWHPSFPHSDGFNTSLFSSEIAPQFDDIEF</sequence>
<accession>E0VPE2</accession>
<evidence type="ECO:0000313" key="3">
    <source>
        <dbReference type="Proteomes" id="UP000009046"/>
    </source>
</evidence>
<dbReference type="GO" id="GO:0031647">
    <property type="term" value="P:regulation of protein stability"/>
    <property type="evidence" value="ECO:0007669"/>
    <property type="project" value="TreeGrafter"/>
</dbReference>
<proteinExistence type="predicted"/>
<dbReference type="PANTHER" id="PTHR20988:SF2">
    <property type="entry name" value="TRANSMEMBRANE PROTEIN 183A-RELATED"/>
    <property type="match status" value="1"/>
</dbReference>
<dbReference type="FunCoup" id="E0VPE2">
    <property type="interactions" value="107"/>
</dbReference>
<evidence type="ECO:0008006" key="4">
    <source>
        <dbReference type="Google" id="ProtNLM"/>
    </source>
</evidence>
<dbReference type="CTD" id="8232086"/>
<dbReference type="eggNOG" id="ENOG502QS4U">
    <property type="taxonomic scope" value="Eukaryota"/>
</dbReference>
<reference evidence="1" key="2">
    <citation type="submission" date="2007-04" db="EMBL/GenBank/DDBJ databases">
        <title>The genome of the human body louse.</title>
        <authorList>
            <consortium name="The Human Body Louse Genome Consortium"/>
            <person name="Kirkness E."/>
            <person name="Walenz B."/>
            <person name="Hass B."/>
            <person name="Bruggner R."/>
            <person name="Strausberg R."/>
        </authorList>
    </citation>
    <scope>NUCLEOTIDE SEQUENCE</scope>
    <source>
        <strain evidence="1">USDA</strain>
    </source>
</reference>
<dbReference type="OrthoDB" id="5955317at2759"/>